<dbReference type="Gene3D" id="3.30.559.30">
    <property type="entry name" value="Nonribosomal peptide synthetase, condensation domain"/>
    <property type="match status" value="1"/>
</dbReference>
<dbReference type="STRING" id="703135.A0A2A9NKF9"/>
<reference evidence="1 2" key="1">
    <citation type="submission" date="2014-02" db="EMBL/GenBank/DDBJ databases">
        <title>Transposable element dynamics among asymbiotic and ectomycorrhizal Amanita fungi.</title>
        <authorList>
            <consortium name="DOE Joint Genome Institute"/>
            <person name="Hess J."/>
            <person name="Skrede I."/>
            <person name="Wolfe B."/>
            <person name="LaButti K."/>
            <person name="Ohm R.A."/>
            <person name="Grigoriev I.V."/>
            <person name="Pringle A."/>
        </authorList>
    </citation>
    <scope>NUCLEOTIDE SEQUENCE [LARGE SCALE GENOMIC DNA]</scope>
    <source>
        <strain evidence="1 2">SKay4041</strain>
    </source>
</reference>
<dbReference type="InterPro" id="IPR023213">
    <property type="entry name" value="CAT-like_dom_sf"/>
</dbReference>
<dbReference type="Proteomes" id="UP000242287">
    <property type="component" value="Unassembled WGS sequence"/>
</dbReference>
<dbReference type="PANTHER" id="PTHR42034">
    <property type="entry name" value="CHROMOSOME 7, WHOLE GENOME SHOTGUN SEQUENCE-RELATED"/>
    <property type="match status" value="1"/>
</dbReference>
<dbReference type="Gene3D" id="3.30.559.10">
    <property type="entry name" value="Chloramphenicol acetyltransferase-like domain"/>
    <property type="match status" value="1"/>
</dbReference>
<accession>A0A2A9NKF9</accession>
<keyword evidence="2" id="KW-1185">Reference proteome</keyword>
<sequence length="493" mass="55326">MYLERRMGDTELSYYLPSRGDGVNDMYLHLGCRTHPLNVARARVCLVWAILRLKHPLLASKVYTHDYDHVNFTYVPPRNALEAVFSADLNLEYRNQTSRKLVDSYLNGPRTLSDDRLSYLMVNTAPALLSQSASEVDCDFLICAAHFIGDGMALHQFANDFFALLCSQNILSDLYDLLDTELLNRQNVQLKQMLPMSLEDRLPTTSGGPLKHLASRVDYQRSQGKLIGGQAFPKQSGKLRNTVVHNVCIDTARTKVILKKCKENGVSVSSALFAVCNIAWARTQYKTPELPSMMYSALNIRPSLIQNPSLHDSYWFLAIGFFNVVLPSFIPTSGDLATTFWHRSREAKKQSALAMKSPMLISRCRQMASERSERAQAWGRMDDGNPPAATSKKSAKLPLFGKASERPPSTALMGLSLLGNLDSIYKHATYPTIQLHTLTTGSRQRSGGMLLFGYTFVGKLWVSLGYDENGFQKDVVESFWKNVLGTIDEFMLH</sequence>
<protein>
    <recommendedName>
        <fullName evidence="3">Alcohol acetyltransferase</fullName>
    </recommendedName>
</protein>
<dbReference type="PANTHER" id="PTHR42034:SF1">
    <property type="entry name" value="CONDENSATION DOMAIN-CONTAINING PROTEIN"/>
    <property type="match status" value="1"/>
</dbReference>
<evidence type="ECO:0008006" key="3">
    <source>
        <dbReference type="Google" id="ProtNLM"/>
    </source>
</evidence>
<dbReference type="EMBL" id="KZ302019">
    <property type="protein sequence ID" value="PFH49814.1"/>
    <property type="molecule type" value="Genomic_DNA"/>
</dbReference>
<evidence type="ECO:0000313" key="2">
    <source>
        <dbReference type="Proteomes" id="UP000242287"/>
    </source>
</evidence>
<name>A0A2A9NKF9_9AGAR</name>
<dbReference type="OrthoDB" id="3355480at2759"/>
<organism evidence="1 2">
    <name type="scientific">Amanita thiersii Skay4041</name>
    <dbReference type="NCBI Taxonomy" id="703135"/>
    <lineage>
        <taxon>Eukaryota</taxon>
        <taxon>Fungi</taxon>
        <taxon>Dikarya</taxon>
        <taxon>Basidiomycota</taxon>
        <taxon>Agaricomycotina</taxon>
        <taxon>Agaricomycetes</taxon>
        <taxon>Agaricomycetidae</taxon>
        <taxon>Agaricales</taxon>
        <taxon>Pluteineae</taxon>
        <taxon>Amanitaceae</taxon>
        <taxon>Amanita</taxon>
    </lineage>
</organism>
<gene>
    <name evidence="1" type="ORF">AMATHDRAFT_146728</name>
</gene>
<proteinExistence type="predicted"/>
<evidence type="ECO:0000313" key="1">
    <source>
        <dbReference type="EMBL" id="PFH49814.1"/>
    </source>
</evidence>
<dbReference type="AlphaFoldDB" id="A0A2A9NKF9"/>